<dbReference type="InterPro" id="IPR000847">
    <property type="entry name" value="LysR_HTH_N"/>
</dbReference>
<dbReference type="Pfam" id="PF00126">
    <property type="entry name" value="HTH_1"/>
    <property type="match status" value="1"/>
</dbReference>
<dbReference type="GO" id="GO:0003700">
    <property type="term" value="F:DNA-binding transcription factor activity"/>
    <property type="evidence" value="ECO:0007669"/>
    <property type="project" value="InterPro"/>
</dbReference>
<dbReference type="AlphaFoldDB" id="A0A5P2HDT6"/>
<dbReference type="InterPro" id="IPR005119">
    <property type="entry name" value="LysR_subst-bd"/>
</dbReference>
<dbReference type="Gene3D" id="3.40.190.10">
    <property type="entry name" value="Periplasmic binding protein-like II"/>
    <property type="match status" value="2"/>
</dbReference>
<gene>
    <name evidence="6" type="ORF">FOB72_31635</name>
</gene>
<evidence type="ECO:0000313" key="7">
    <source>
        <dbReference type="Proteomes" id="UP000322822"/>
    </source>
</evidence>
<accession>A0A5P2HDT6</accession>
<reference evidence="6 7" key="1">
    <citation type="submission" date="2019-09" db="EMBL/GenBank/DDBJ databases">
        <title>FDA dAtabase for Regulatory Grade micrObial Sequences (FDA-ARGOS): Supporting development and validation of Infectious Disease Dx tests.</title>
        <authorList>
            <person name="Sciortino C."/>
            <person name="Tallon L."/>
            <person name="Sadzewicz L."/>
            <person name="Vavikolanu K."/>
            <person name="Mehta A."/>
            <person name="Aluvathingal J."/>
            <person name="Nadendla S."/>
            <person name="Nandy P."/>
            <person name="Geyer C."/>
            <person name="Yan Y."/>
            <person name="Sichtig H."/>
        </authorList>
    </citation>
    <scope>NUCLEOTIDE SEQUENCE [LARGE SCALE GENOMIC DNA]</scope>
    <source>
        <strain evidence="6 7">FDAARGOS_664</strain>
    </source>
</reference>
<feature type="domain" description="HTH lysR-type" evidence="5">
    <location>
        <begin position="5"/>
        <end position="62"/>
    </location>
</feature>
<dbReference type="PANTHER" id="PTHR30579">
    <property type="entry name" value="TRANSCRIPTIONAL REGULATOR"/>
    <property type="match status" value="1"/>
</dbReference>
<sequence length="314" mass="33558">MRTNLDMDVLRTFVTGFELGSFARAADRLGRSQSAVSTQLRKLEDQIGLPLVQKAGRGLALTTAGEALLSYARRLLELNDEAVDTVRGANLEGWVRLGLPQDFADTLLPAVLGRFARAHPKVRVEVQVDRSVPLAEKTLRGELDMALVWGDGSDLPHYPNGERVADVPIAWVGTPEWAERAERAARRHALPDEPLPLIAFVPPCTFRAAGIAALDAAGMPWRLAFTSPSLSGLWAAAEAGLGVTPRTTVSLPGTLTALDPKTSGLPPLPTAPLSLHRAEADPSAAVQRLTTIVLETIREALDQAPANRSVAATS</sequence>
<keyword evidence="2" id="KW-0805">Transcription regulation</keyword>
<evidence type="ECO:0000256" key="4">
    <source>
        <dbReference type="ARBA" id="ARBA00023163"/>
    </source>
</evidence>
<keyword evidence="4" id="KW-0804">Transcription</keyword>
<dbReference type="InterPro" id="IPR036388">
    <property type="entry name" value="WH-like_DNA-bd_sf"/>
</dbReference>
<proteinExistence type="inferred from homology"/>
<dbReference type="InterPro" id="IPR050176">
    <property type="entry name" value="LTTR"/>
</dbReference>
<evidence type="ECO:0000259" key="5">
    <source>
        <dbReference type="PROSITE" id="PS50931"/>
    </source>
</evidence>
<dbReference type="OrthoDB" id="6555293at2"/>
<evidence type="ECO:0000256" key="3">
    <source>
        <dbReference type="ARBA" id="ARBA00023125"/>
    </source>
</evidence>
<dbReference type="PANTHER" id="PTHR30579:SF7">
    <property type="entry name" value="HTH-TYPE TRANSCRIPTIONAL REGULATOR LRHA-RELATED"/>
    <property type="match status" value="1"/>
</dbReference>
<dbReference type="EMBL" id="CP044067">
    <property type="protein sequence ID" value="QET06437.1"/>
    <property type="molecule type" value="Genomic_DNA"/>
</dbReference>
<protein>
    <submittedName>
        <fullName evidence="6">LysR family transcriptional regulator</fullName>
    </submittedName>
</protein>
<dbReference type="Pfam" id="PF03466">
    <property type="entry name" value="LysR_substrate"/>
    <property type="match status" value="1"/>
</dbReference>
<dbReference type="InterPro" id="IPR036390">
    <property type="entry name" value="WH_DNA-bd_sf"/>
</dbReference>
<dbReference type="PRINTS" id="PR00039">
    <property type="entry name" value="HTHLYSR"/>
</dbReference>
<evidence type="ECO:0000256" key="2">
    <source>
        <dbReference type="ARBA" id="ARBA00023015"/>
    </source>
</evidence>
<dbReference type="Proteomes" id="UP000322822">
    <property type="component" value="Chromosome 2"/>
</dbReference>
<dbReference type="SUPFAM" id="SSF53850">
    <property type="entry name" value="Periplasmic binding protein-like II"/>
    <property type="match status" value="1"/>
</dbReference>
<dbReference type="PROSITE" id="PS50931">
    <property type="entry name" value="HTH_LYSR"/>
    <property type="match status" value="1"/>
</dbReference>
<evidence type="ECO:0000313" key="6">
    <source>
        <dbReference type="EMBL" id="QET06437.1"/>
    </source>
</evidence>
<comment type="similarity">
    <text evidence="1">Belongs to the LysR transcriptional regulatory family.</text>
</comment>
<name>A0A5P2HDT6_9BURK</name>
<dbReference type="RefSeq" id="WP_150377155.1">
    <property type="nucleotide sequence ID" value="NZ_CP044067.1"/>
</dbReference>
<dbReference type="GO" id="GO:0003677">
    <property type="term" value="F:DNA binding"/>
    <property type="evidence" value="ECO:0007669"/>
    <property type="project" value="UniProtKB-KW"/>
</dbReference>
<dbReference type="Gene3D" id="1.10.10.10">
    <property type="entry name" value="Winged helix-like DNA-binding domain superfamily/Winged helix DNA-binding domain"/>
    <property type="match status" value="1"/>
</dbReference>
<dbReference type="SUPFAM" id="SSF46785">
    <property type="entry name" value="Winged helix' DNA-binding domain"/>
    <property type="match status" value="1"/>
</dbReference>
<dbReference type="FunFam" id="1.10.10.10:FF:000001">
    <property type="entry name" value="LysR family transcriptional regulator"/>
    <property type="match status" value="1"/>
</dbReference>
<keyword evidence="3" id="KW-0238">DNA-binding</keyword>
<organism evidence="6 7">
    <name type="scientific">Cupriavidus pauculus</name>
    <dbReference type="NCBI Taxonomy" id="82633"/>
    <lineage>
        <taxon>Bacteria</taxon>
        <taxon>Pseudomonadati</taxon>
        <taxon>Pseudomonadota</taxon>
        <taxon>Betaproteobacteria</taxon>
        <taxon>Burkholderiales</taxon>
        <taxon>Burkholderiaceae</taxon>
        <taxon>Cupriavidus</taxon>
    </lineage>
</organism>
<evidence type="ECO:0000256" key="1">
    <source>
        <dbReference type="ARBA" id="ARBA00009437"/>
    </source>
</evidence>